<proteinExistence type="predicted"/>
<dbReference type="SUPFAM" id="SSF52833">
    <property type="entry name" value="Thioredoxin-like"/>
    <property type="match status" value="1"/>
</dbReference>
<reference evidence="4 5" key="1">
    <citation type="submission" date="2022-11" db="EMBL/GenBank/DDBJ databases">
        <title>Anaerobic phenanthrene biodegradation by a DNRA strain PheN6.</title>
        <authorList>
            <person name="Zhang Z."/>
        </authorList>
    </citation>
    <scope>NUCLEOTIDE SEQUENCE [LARGE SCALE GENOMIC DNA]</scope>
    <source>
        <strain evidence="4 5">PheN6</strain>
    </source>
</reference>
<evidence type="ECO:0000259" key="3">
    <source>
        <dbReference type="PROSITE" id="PS51352"/>
    </source>
</evidence>
<sequence>MTGKTTTSSSAAHHAHEVRAKAERERLARRKRTRRLLSAALGVVVLGLITLALVQAAPTSESTETTAPPFTLSTTAGTTVSLSDYRGKPVLLYFNEGAGCGSCTAQMAEIEKDAAFQASGITVLPIVMNKVEQIAPDLQYFRVKTPYLLDDGTVSKAYGTLGTGMHEGLPGHGFVLIDKDGVQRWFGNYPSMYVAPAELLQEVRSRL</sequence>
<keyword evidence="2" id="KW-0472">Membrane</keyword>
<comment type="caution">
    <text evidence="4">The sequence shown here is derived from an EMBL/GenBank/DDBJ whole genome shotgun (WGS) entry which is preliminary data.</text>
</comment>
<feature type="compositionally biased region" description="Low complexity" evidence="1">
    <location>
        <begin position="1"/>
        <end position="12"/>
    </location>
</feature>
<dbReference type="Gene3D" id="3.40.30.10">
    <property type="entry name" value="Glutaredoxin"/>
    <property type="match status" value="1"/>
</dbReference>
<keyword evidence="2" id="KW-1133">Transmembrane helix</keyword>
<dbReference type="InterPro" id="IPR013766">
    <property type="entry name" value="Thioredoxin_domain"/>
</dbReference>
<name>A0ABT5GIK2_9MICO</name>
<protein>
    <submittedName>
        <fullName evidence="4">Peroxiredoxin family protein</fullName>
    </submittedName>
</protein>
<organism evidence="4 5">
    <name type="scientific">Intrasporangium calvum</name>
    <dbReference type="NCBI Taxonomy" id="53358"/>
    <lineage>
        <taxon>Bacteria</taxon>
        <taxon>Bacillati</taxon>
        <taxon>Actinomycetota</taxon>
        <taxon>Actinomycetes</taxon>
        <taxon>Micrococcales</taxon>
        <taxon>Intrasporangiaceae</taxon>
        <taxon>Intrasporangium</taxon>
    </lineage>
</organism>
<feature type="domain" description="Thioredoxin" evidence="3">
    <location>
        <begin position="61"/>
        <end position="207"/>
    </location>
</feature>
<keyword evidence="5" id="KW-1185">Reference proteome</keyword>
<feature type="region of interest" description="Disordered" evidence="1">
    <location>
        <begin position="1"/>
        <end position="26"/>
    </location>
</feature>
<dbReference type="PANTHER" id="PTHR42852:SF13">
    <property type="entry name" value="PROTEIN DIPZ"/>
    <property type="match status" value="1"/>
</dbReference>
<dbReference type="EMBL" id="JAPFQL010000048">
    <property type="protein sequence ID" value="MDC5697967.1"/>
    <property type="molecule type" value="Genomic_DNA"/>
</dbReference>
<dbReference type="CDD" id="cd02966">
    <property type="entry name" value="TlpA_like_family"/>
    <property type="match status" value="1"/>
</dbReference>
<dbReference type="InterPro" id="IPR050553">
    <property type="entry name" value="Thioredoxin_ResA/DsbE_sf"/>
</dbReference>
<evidence type="ECO:0000256" key="1">
    <source>
        <dbReference type="SAM" id="MobiDB-lite"/>
    </source>
</evidence>
<dbReference type="InterPro" id="IPR036249">
    <property type="entry name" value="Thioredoxin-like_sf"/>
</dbReference>
<feature type="transmembrane region" description="Helical" evidence="2">
    <location>
        <begin position="36"/>
        <end position="57"/>
    </location>
</feature>
<keyword evidence="2" id="KW-0812">Transmembrane</keyword>
<evidence type="ECO:0000256" key="2">
    <source>
        <dbReference type="SAM" id="Phobius"/>
    </source>
</evidence>
<dbReference type="PROSITE" id="PS51352">
    <property type="entry name" value="THIOREDOXIN_2"/>
    <property type="match status" value="1"/>
</dbReference>
<dbReference type="RefSeq" id="WP_272462542.1">
    <property type="nucleotide sequence ID" value="NZ_JAPFQL010000048.1"/>
</dbReference>
<dbReference type="InterPro" id="IPR000866">
    <property type="entry name" value="AhpC/TSA"/>
</dbReference>
<feature type="compositionally biased region" description="Basic and acidic residues" evidence="1">
    <location>
        <begin position="14"/>
        <end position="26"/>
    </location>
</feature>
<dbReference type="PANTHER" id="PTHR42852">
    <property type="entry name" value="THIOL:DISULFIDE INTERCHANGE PROTEIN DSBE"/>
    <property type="match status" value="1"/>
</dbReference>
<evidence type="ECO:0000313" key="4">
    <source>
        <dbReference type="EMBL" id="MDC5697967.1"/>
    </source>
</evidence>
<evidence type="ECO:0000313" key="5">
    <source>
        <dbReference type="Proteomes" id="UP001150259"/>
    </source>
</evidence>
<dbReference type="Proteomes" id="UP001150259">
    <property type="component" value="Unassembled WGS sequence"/>
</dbReference>
<dbReference type="Pfam" id="PF00578">
    <property type="entry name" value="AhpC-TSA"/>
    <property type="match status" value="1"/>
</dbReference>
<accession>A0ABT5GIK2</accession>
<gene>
    <name evidence="4" type="ORF">OO014_11920</name>
</gene>